<organism evidence="1 2">
    <name type="scientific">Haemaphysalis longicornis</name>
    <name type="common">Bush tick</name>
    <dbReference type="NCBI Taxonomy" id="44386"/>
    <lineage>
        <taxon>Eukaryota</taxon>
        <taxon>Metazoa</taxon>
        <taxon>Ecdysozoa</taxon>
        <taxon>Arthropoda</taxon>
        <taxon>Chelicerata</taxon>
        <taxon>Arachnida</taxon>
        <taxon>Acari</taxon>
        <taxon>Parasitiformes</taxon>
        <taxon>Ixodida</taxon>
        <taxon>Ixodoidea</taxon>
        <taxon>Ixodidae</taxon>
        <taxon>Haemaphysalinae</taxon>
        <taxon>Haemaphysalis</taxon>
    </lineage>
</organism>
<dbReference type="VEuPathDB" id="VectorBase:HLOH_064923"/>
<accession>A0A9J6GTF0</accession>
<evidence type="ECO:0000313" key="2">
    <source>
        <dbReference type="Proteomes" id="UP000821853"/>
    </source>
</evidence>
<proteinExistence type="predicted"/>
<evidence type="ECO:0000313" key="1">
    <source>
        <dbReference type="EMBL" id="KAH9378738.1"/>
    </source>
</evidence>
<name>A0A9J6GTF0_HAELO</name>
<gene>
    <name evidence="1" type="ORF">HPB48_014693</name>
</gene>
<evidence type="ECO:0008006" key="3">
    <source>
        <dbReference type="Google" id="ProtNLM"/>
    </source>
</evidence>
<protein>
    <recommendedName>
        <fullName evidence="3">DUF4371 domain-containing protein</fullName>
    </recommendedName>
</protein>
<comment type="caution">
    <text evidence="1">The sequence shown here is derived from an EMBL/GenBank/DDBJ whole genome shotgun (WGS) entry which is preliminary data.</text>
</comment>
<dbReference type="PANTHER" id="PTHR45749:SF21">
    <property type="entry name" value="DUF4371 DOMAIN-CONTAINING PROTEIN"/>
    <property type="match status" value="1"/>
</dbReference>
<dbReference type="EMBL" id="JABSTR010000009">
    <property type="protein sequence ID" value="KAH9378738.1"/>
    <property type="molecule type" value="Genomic_DNA"/>
</dbReference>
<sequence>METLKHCYATGRGGGAGDQVLAGHIKPSGGSALYISPLIQNELIAIIGKQINDGIVQAVNKSRFFSFLADGTTDGTLTEQFSPCVGYVGLETMDIKKDFLAFVPVDQIWWKR</sequence>
<dbReference type="OrthoDB" id="6602819at2759"/>
<dbReference type="AlphaFoldDB" id="A0A9J6GTF0"/>
<dbReference type="Proteomes" id="UP000821853">
    <property type="component" value="Unassembled WGS sequence"/>
</dbReference>
<dbReference type="PANTHER" id="PTHR45749">
    <property type="match status" value="1"/>
</dbReference>
<reference evidence="1 2" key="1">
    <citation type="journal article" date="2020" name="Cell">
        <title>Large-Scale Comparative Analyses of Tick Genomes Elucidate Their Genetic Diversity and Vector Capacities.</title>
        <authorList>
            <consortium name="Tick Genome and Microbiome Consortium (TIGMIC)"/>
            <person name="Jia N."/>
            <person name="Wang J."/>
            <person name="Shi W."/>
            <person name="Du L."/>
            <person name="Sun Y."/>
            <person name="Zhan W."/>
            <person name="Jiang J.F."/>
            <person name="Wang Q."/>
            <person name="Zhang B."/>
            <person name="Ji P."/>
            <person name="Bell-Sakyi L."/>
            <person name="Cui X.M."/>
            <person name="Yuan T.T."/>
            <person name="Jiang B.G."/>
            <person name="Yang W.F."/>
            <person name="Lam T.T."/>
            <person name="Chang Q.C."/>
            <person name="Ding S.J."/>
            <person name="Wang X.J."/>
            <person name="Zhu J.G."/>
            <person name="Ruan X.D."/>
            <person name="Zhao L."/>
            <person name="Wei J.T."/>
            <person name="Ye R.Z."/>
            <person name="Que T.C."/>
            <person name="Du C.H."/>
            <person name="Zhou Y.H."/>
            <person name="Cheng J.X."/>
            <person name="Dai P.F."/>
            <person name="Guo W.B."/>
            <person name="Han X.H."/>
            <person name="Huang E.J."/>
            <person name="Li L.F."/>
            <person name="Wei W."/>
            <person name="Gao Y.C."/>
            <person name="Liu J.Z."/>
            <person name="Shao H.Z."/>
            <person name="Wang X."/>
            <person name="Wang C.C."/>
            <person name="Yang T.C."/>
            <person name="Huo Q.B."/>
            <person name="Li W."/>
            <person name="Chen H.Y."/>
            <person name="Chen S.E."/>
            <person name="Zhou L.G."/>
            <person name="Ni X.B."/>
            <person name="Tian J.H."/>
            <person name="Sheng Y."/>
            <person name="Liu T."/>
            <person name="Pan Y.S."/>
            <person name="Xia L.Y."/>
            <person name="Li J."/>
            <person name="Zhao F."/>
            <person name="Cao W.C."/>
        </authorList>
    </citation>
    <scope>NUCLEOTIDE SEQUENCE [LARGE SCALE GENOMIC DNA]</scope>
    <source>
        <strain evidence="1">HaeL-2018</strain>
    </source>
</reference>
<keyword evidence="2" id="KW-1185">Reference proteome</keyword>